<name>A0A1H8MMZ7_9BACL</name>
<accession>A0A1H8MMZ7</accession>
<dbReference type="RefSeq" id="WP_036596419.1">
    <property type="nucleotide sequence ID" value="NZ_CP076607.1"/>
</dbReference>
<proteinExistence type="predicted"/>
<evidence type="ECO:0000313" key="3">
    <source>
        <dbReference type="Proteomes" id="UP000198809"/>
    </source>
</evidence>
<keyword evidence="4" id="KW-1185">Reference proteome</keyword>
<dbReference type="STRING" id="1333845.SAMN04487895_105317"/>
<dbReference type="EMBL" id="CP076607">
    <property type="protein sequence ID" value="QWU17879.1"/>
    <property type="molecule type" value="Genomic_DNA"/>
</dbReference>
<dbReference type="EMBL" id="FODH01000005">
    <property type="protein sequence ID" value="SEO18735.1"/>
    <property type="molecule type" value="Genomic_DNA"/>
</dbReference>
<evidence type="ECO:0000313" key="2">
    <source>
        <dbReference type="EMBL" id="SEO18735.1"/>
    </source>
</evidence>
<reference evidence="2 3" key="1">
    <citation type="submission" date="2016-10" db="EMBL/GenBank/DDBJ databases">
        <authorList>
            <person name="de Groot N.N."/>
        </authorList>
    </citation>
    <scope>NUCLEOTIDE SEQUENCE [LARGE SCALE GENOMIC DNA]</scope>
    <source>
        <strain evidence="2 3">CGMCC 1.10238</strain>
    </source>
</reference>
<dbReference type="AlphaFoldDB" id="A0A1H8MMZ7"/>
<evidence type="ECO:0000313" key="1">
    <source>
        <dbReference type="EMBL" id="QWU17879.1"/>
    </source>
</evidence>
<dbReference type="Proteomes" id="UP000198809">
    <property type="component" value="Unassembled WGS sequence"/>
</dbReference>
<gene>
    <name evidence="1" type="ORF">KP014_12540</name>
    <name evidence="2" type="ORF">SAMN04487895_105317</name>
</gene>
<dbReference type="OrthoDB" id="1730007at2"/>
<evidence type="ECO:0000313" key="4">
    <source>
        <dbReference type="Proteomes" id="UP000683429"/>
    </source>
</evidence>
<protein>
    <submittedName>
        <fullName evidence="2">Uncharacterized protein</fullName>
    </submittedName>
</protein>
<sequence length="174" mass="19284">MQHDQDILDALNGTPLKVKGSLTKREGVRRNSVEVVGYLRVLGSMITSKLKVLGDCSIRNHCQAMQVENLGSLRVHCLQAGRVTSLGYLSVSQKAAAKSFQAEGAVRIESLMAAESIDIRFGAGGYRYTVPDRGEARLWRRDHNRTRLIQEVRYSKSLQTDPGSNVENAVLLEE</sequence>
<organism evidence="2 3">
    <name type="scientific">Paenibacillus sophorae</name>
    <dbReference type="NCBI Taxonomy" id="1333845"/>
    <lineage>
        <taxon>Bacteria</taxon>
        <taxon>Bacillati</taxon>
        <taxon>Bacillota</taxon>
        <taxon>Bacilli</taxon>
        <taxon>Bacillales</taxon>
        <taxon>Paenibacillaceae</taxon>
        <taxon>Paenibacillus</taxon>
    </lineage>
</organism>
<reference evidence="1 4" key="2">
    <citation type="submission" date="2021-06" db="EMBL/GenBank/DDBJ databases">
        <title>Whole genome sequence of Paenibacillus sophorae DSM23020 for comparative genomics.</title>
        <authorList>
            <person name="Kim M.-J."/>
            <person name="Lee G."/>
            <person name="Shin J.-H."/>
        </authorList>
    </citation>
    <scope>NUCLEOTIDE SEQUENCE [LARGE SCALE GENOMIC DNA]</scope>
    <source>
        <strain evidence="1 4">DSM 23020</strain>
    </source>
</reference>
<dbReference type="Proteomes" id="UP000683429">
    <property type="component" value="Chromosome"/>
</dbReference>